<evidence type="ECO:0000313" key="1">
    <source>
        <dbReference type="EMBL" id="RAL26731.1"/>
    </source>
</evidence>
<dbReference type="EMBL" id="QJKK01000001">
    <property type="protein sequence ID" value="RAL26731.1"/>
    <property type="molecule type" value="Genomic_DNA"/>
</dbReference>
<dbReference type="AlphaFoldDB" id="A0A364K8W0"/>
<sequence>MKKGRRLNKRVKPKLGKETFGDKPIEQAFYEAFSPFFQSGSSLQKELFSSSKGGDSVAHSDLRLYREKSAKSLDIC</sequence>
<keyword evidence="2" id="KW-1185">Reference proteome</keyword>
<reference evidence="1 2" key="2">
    <citation type="submission" date="2018-06" db="EMBL/GenBank/DDBJ databases">
        <authorList>
            <person name="Zhirakovskaya E."/>
        </authorList>
    </citation>
    <scope>NUCLEOTIDE SEQUENCE [LARGE SCALE GENOMIC DNA]</scope>
    <source>
        <strain evidence="1 2">FBKL4.011</strain>
    </source>
</reference>
<comment type="caution">
    <text evidence="1">The sequence shown here is derived from an EMBL/GenBank/DDBJ whole genome shotgun (WGS) entry which is preliminary data.</text>
</comment>
<evidence type="ECO:0000313" key="2">
    <source>
        <dbReference type="Proteomes" id="UP000251213"/>
    </source>
</evidence>
<proteinExistence type="predicted"/>
<reference evidence="1 2" key="1">
    <citation type="submission" date="2018-06" db="EMBL/GenBank/DDBJ databases">
        <title>Thermoflavimicrobium daqus sp. nov., a thermophilic microbe isolated from Moutai-flavour Daqu.</title>
        <authorList>
            <person name="Wang X."/>
            <person name="Zhou H."/>
        </authorList>
    </citation>
    <scope>NUCLEOTIDE SEQUENCE [LARGE SCALE GENOMIC DNA]</scope>
    <source>
        <strain evidence="1 2">FBKL4.011</strain>
    </source>
</reference>
<gene>
    <name evidence="1" type="ORF">DL897_01380</name>
</gene>
<accession>A0A364K8W0</accession>
<organism evidence="1 2">
    <name type="scientific">Thermoflavimicrobium daqui</name>
    <dbReference type="NCBI Taxonomy" id="2137476"/>
    <lineage>
        <taxon>Bacteria</taxon>
        <taxon>Bacillati</taxon>
        <taxon>Bacillota</taxon>
        <taxon>Bacilli</taxon>
        <taxon>Bacillales</taxon>
        <taxon>Thermoactinomycetaceae</taxon>
        <taxon>Thermoflavimicrobium</taxon>
    </lineage>
</organism>
<protein>
    <submittedName>
        <fullName evidence="1">Uncharacterized protein</fullName>
    </submittedName>
</protein>
<dbReference type="OrthoDB" id="2990730at2"/>
<name>A0A364K8W0_9BACL</name>
<dbReference type="Proteomes" id="UP000251213">
    <property type="component" value="Unassembled WGS sequence"/>
</dbReference>